<dbReference type="EMBL" id="CP007536">
    <property type="protein sequence ID" value="AIC15566.1"/>
    <property type="molecule type" value="Genomic_DNA"/>
</dbReference>
<dbReference type="RefSeq" id="WP_075054541.1">
    <property type="nucleotide sequence ID" value="NZ_CP007536.1"/>
</dbReference>
<dbReference type="STRING" id="926571.NVIE_013290"/>
<dbReference type="Pfam" id="PF02517">
    <property type="entry name" value="Rce1-like"/>
    <property type="match status" value="1"/>
</dbReference>
<evidence type="ECO:0000256" key="1">
    <source>
        <dbReference type="SAM" id="Phobius"/>
    </source>
</evidence>
<feature type="transmembrane region" description="Helical" evidence="1">
    <location>
        <begin position="122"/>
        <end position="141"/>
    </location>
</feature>
<dbReference type="HOGENOM" id="CLU_1307858_0_0_2"/>
<dbReference type="GO" id="GO:0004175">
    <property type="term" value="F:endopeptidase activity"/>
    <property type="evidence" value="ECO:0007669"/>
    <property type="project" value="UniProtKB-ARBA"/>
</dbReference>
<feature type="domain" description="CAAX prenyl protease 2/Lysostaphin resistance protein A-like" evidence="2">
    <location>
        <begin position="71"/>
        <end position="161"/>
    </location>
</feature>
<feature type="transmembrane region" description="Helical" evidence="1">
    <location>
        <begin position="93"/>
        <end position="115"/>
    </location>
</feature>
<evidence type="ECO:0000313" key="4">
    <source>
        <dbReference type="Proteomes" id="UP000027093"/>
    </source>
</evidence>
<gene>
    <name evidence="3" type="ORF">NVIE_013290</name>
</gene>
<keyword evidence="1" id="KW-1133">Transmembrane helix</keyword>
<dbReference type="KEGG" id="nvn:NVIE_013290"/>
<dbReference type="GO" id="GO:0080120">
    <property type="term" value="P:CAAX-box protein maturation"/>
    <property type="evidence" value="ECO:0007669"/>
    <property type="project" value="UniProtKB-ARBA"/>
</dbReference>
<dbReference type="InterPro" id="IPR003675">
    <property type="entry name" value="Rce1/LyrA-like_dom"/>
</dbReference>
<dbReference type="AlphaFoldDB" id="A0A060HPT5"/>
<sequence>MAEAAGGRGGRFADEKADFNPRTWLTRYRRNSVGYLVKMLLFYHGIGVGLLVAGTLILEQIIPGYQEPDIPRSLIGVLAAGPLEETVFFGVPFYVFNSSHAVIVTGAMWAALHIFNTPNIELASLAFGNWLFVIPSLFFSLRTWASGKGWFSVAVHSAWNGVFFAAGCWGGDINCTTLEPDPFTNFLMAGLSAALLAGTYVLYRWRRKREETAAAGRIQ</sequence>
<accession>A0A060HPT5</accession>
<dbReference type="GeneID" id="74946588"/>
<organism evidence="3 4">
    <name type="scientific">Nitrososphaera viennensis EN76</name>
    <dbReference type="NCBI Taxonomy" id="926571"/>
    <lineage>
        <taxon>Archaea</taxon>
        <taxon>Nitrososphaerota</taxon>
        <taxon>Nitrososphaeria</taxon>
        <taxon>Nitrososphaerales</taxon>
        <taxon>Nitrososphaeraceae</taxon>
        <taxon>Nitrososphaera</taxon>
    </lineage>
</organism>
<dbReference type="Proteomes" id="UP000027093">
    <property type="component" value="Chromosome"/>
</dbReference>
<dbReference type="OrthoDB" id="8232at2157"/>
<proteinExistence type="predicted"/>
<reference evidence="3 4" key="1">
    <citation type="journal article" date="2014" name="Int. J. Syst. Evol. Microbiol.">
        <title>Nitrososphaera viennensis gen. nov., sp. nov., an aerobic and mesophilic, ammonia-oxidizing archaeon from soil and a member of the archaeal phylum Thaumarchaeota.</title>
        <authorList>
            <person name="Stieglmeier M."/>
            <person name="Klingl A."/>
            <person name="Alves R.J."/>
            <person name="Rittmann S.K."/>
            <person name="Melcher M."/>
            <person name="Leisch N."/>
            <person name="Schleper C."/>
        </authorList>
    </citation>
    <scope>NUCLEOTIDE SEQUENCE [LARGE SCALE GENOMIC DNA]</scope>
    <source>
        <strain evidence="3">EN76</strain>
    </source>
</reference>
<keyword evidence="4" id="KW-1185">Reference proteome</keyword>
<keyword evidence="1" id="KW-0472">Membrane</keyword>
<keyword evidence="1" id="KW-0812">Transmembrane</keyword>
<evidence type="ECO:0000313" key="3">
    <source>
        <dbReference type="EMBL" id="AIC15566.1"/>
    </source>
</evidence>
<name>A0A060HPT5_9ARCH</name>
<evidence type="ECO:0000259" key="2">
    <source>
        <dbReference type="Pfam" id="PF02517"/>
    </source>
</evidence>
<feature type="transmembrane region" description="Helical" evidence="1">
    <location>
        <begin position="186"/>
        <end position="203"/>
    </location>
</feature>
<feature type="transmembrane region" description="Helical" evidence="1">
    <location>
        <begin position="35"/>
        <end position="58"/>
    </location>
</feature>
<protein>
    <submittedName>
        <fullName evidence="3">Putative abortive infection protein</fullName>
    </submittedName>
</protein>